<organism evidence="1">
    <name type="scientific">marine sediment metagenome</name>
    <dbReference type="NCBI Taxonomy" id="412755"/>
    <lineage>
        <taxon>unclassified sequences</taxon>
        <taxon>metagenomes</taxon>
        <taxon>ecological metagenomes</taxon>
    </lineage>
</organism>
<dbReference type="GO" id="GO:0003723">
    <property type="term" value="F:RNA binding"/>
    <property type="evidence" value="ECO:0007669"/>
    <property type="project" value="InterPro"/>
</dbReference>
<dbReference type="InterPro" id="IPR036980">
    <property type="entry name" value="RNase_P/MRP_Rpp29_sf"/>
</dbReference>
<evidence type="ECO:0000313" key="1">
    <source>
        <dbReference type="EMBL" id="KKM87586.1"/>
    </source>
</evidence>
<dbReference type="GO" id="GO:0030677">
    <property type="term" value="C:ribonuclease P complex"/>
    <property type="evidence" value="ECO:0007669"/>
    <property type="project" value="InterPro"/>
</dbReference>
<reference evidence="1" key="1">
    <citation type="journal article" date="2015" name="Nature">
        <title>Complex archaea that bridge the gap between prokaryotes and eukaryotes.</title>
        <authorList>
            <person name="Spang A."/>
            <person name="Saw J.H."/>
            <person name="Jorgensen S.L."/>
            <person name="Zaremba-Niedzwiedzka K."/>
            <person name="Martijn J."/>
            <person name="Lind A.E."/>
            <person name="van Eijk R."/>
            <person name="Schleper C."/>
            <person name="Guy L."/>
            <person name="Ettema T.J."/>
        </authorList>
    </citation>
    <scope>NUCLEOTIDE SEQUENCE</scope>
</reference>
<comment type="caution">
    <text evidence="1">The sequence shown here is derived from an EMBL/GenBank/DDBJ whole genome shotgun (WGS) entry which is preliminary data.</text>
</comment>
<dbReference type="SUPFAM" id="SSF101744">
    <property type="entry name" value="Rof/RNase P subunit-like"/>
    <property type="match status" value="1"/>
</dbReference>
<proteinExistence type="predicted"/>
<accession>A0A0F9LJZ1</accession>
<dbReference type="InterPro" id="IPR023534">
    <property type="entry name" value="Rof/RNase_P-like"/>
</dbReference>
<name>A0A0F9LJZ1_9ZZZZ</name>
<dbReference type="EMBL" id="LAZR01007081">
    <property type="protein sequence ID" value="KKM87586.1"/>
    <property type="molecule type" value="Genomic_DNA"/>
</dbReference>
<dbReference type="Gene3D" id="2.30.30.210">
    <property type="entry name" value="Ribonuclease P/MRP, subunit p29"/>
    <property type="match status" value="1"/>
</dbReference>
<dbReference type="AlphaFoldDB" id="A0A0F9LJZ1"/>
<dbReference type="Pfam" id="PF01868">
    <property type="entry name" value="RNase_P-MRP_p29"/>
    <property type="match status" value="1"/>
</dbReference>
<dbReference type="GO" id="GO:0001682">
    <property type="term" value="P:tRNA 5'-leader removal"/>
    <property type="evidence" value="ECO:0007669"/>
    <property type="project" value="InterPro"/>
</dbReference>
<sequence>MINPKYLIYHDLIGIHGYAKPILRGSMKSFSDIGIIINETRNMLITEKDNKIRKYIKKDYIFRLKLPNYKDGIDNYYLEVHGNKIVGLPVNRLRSLKKKRWFKR</sequence>
<protein>
    <submittedName>
        <fullName evidence="1">Uncharacterized protein</fullName>
    </submittedName>
</protein>
<gene>
    <name evidence="1" type="ORF">LCGC14_1267460</name>
</gene>
<dbReference type="InterPro" id="IPR002730">
    <property type="entry name" value="Rpp29/RNP1"/>
</dbReference>